<feature type="transmembrane region" description="Helical" evidence="1">
    <location>
        <begin position="20"/>
        <end position="41"/>
    </location>
</feature>
<protein>
    <submittedName>
        <fullName evidence="2">Prepilin-type N-terminal cleavage/methylation domain-containing protein</fullName>
    </submittedName>
</protein>
<dbReference type="Proteomes" id="UP000317998">
    <property type="component" value="Unassembled WGS sequence"/>
</dbReference>
<evidence type="ECO:0000256" key="1">
    <source>
        <dbReference type="SAM" id="Phobius"/>
    </source>
</evidence>
<sequence>MDSIRTALRRTSDERGMTLIEVVVAVVILGLLSTLSLSLYMTSMNASSTHKNRELAITVANESMEIVSGWSPTAKIATTSLSTLFAGRTAAAVAAQWAAAPANSGLEQTYPTWDTTGASAPELPLSSISTFNGTKFLAQTFIGTCFQPVSGGDCKKLAGQATAPSVAPGGYSSMVRATVVVTWTAGDCDSGHCWYKASTLLDLNSDLDWVTHD</sequence>
<dbReference type="PROSITE" id="PS00409">
    <property type="entry name" value="PROKAR_NTER_METHYL"/>
    <property type="match status" value="1"/>
</dbReference>
<accession>A0A542Y1F9</accession>
<reference evidence="2 3" key="1">
    <citation type="submission" date="2019-06" db="EMBL/GenBank/DDBJ databases">
        <title>Sequencing the genomes of 1000 actinobacteria strains.</title>
        <authorList>
            <person name="Klenk H.-P."/>
        </authorList>
    </citation>
    <scope>NUCLEOTIDE SEQUENCE [LARGE SCALE GENOMIC DNA]</scope>
    <source>
        <strain evidence="2 3">DSM 26477</strain>
    </source>
</reference>
<dbReference type="NCBIfam" id="TIGR02532">
    <property type="entry name" value="IV_pilin_GFxxxE"/>
    <property type="match status" value="1"/>
</dbReference>
<dbReference type="InterPro" id="IPR012902">
    <property type="entry name" value="N_methyl_site"/>
</dbReference>
<gene>
    <name evidence="2" type="ORF">FB562_2507</name>
</gene>
<organism evidence="2 3">
    <name type="scientific">Homoserinimonas aerilata</name>
    <dbReference type="NCBI Taxonomy" id="1162970"/>
    <lineage>
        <taxon>Bacteria</taxon>
        <taxon>Bacillati</taxon>
        <taxon>Actinomycetota</taxon>
        <taxon>Actinomycetes</taxon>
        <taxon>Micrococcales</taxon>
        <taxon>Microbacteriaceae</taxon>
        <taxon>Homoserinimonas</taxon>
    </lineage>
</organism>
<dbReference type="EMBL" id="VFOM01000004">
    <property type="protein sequence ID" value="TQL41921.1"/>
    <property type="molecule type" value="Genomic_DNA"/>
</dbReference>
<evidence type="ECO:0000313" key="2">
    <source>
        <dbReference type="EMBL" id="TQL41921.1"/>
    </source>
</evidence>
<dbReference type="AlphaFoldDB" id="A0A542Y1F9"/>
<evidence type="ECO:0000313" key="3">
    <source>
        <dbReference type="Proteomes" id="UP000317998"/>
    </source>
</evidence>
<comment type="caution">
    <text evidence="2">The sequence shown here is derived from an EMBL/GenBank/DDBJ whole genome shotgun (WGS) entry which is preliminary data.</text>
</comment>
<proteinExistence type="predicted"/>
<dbReference type="Pfam" id="PF07963">
    <property type="entry name" value="N_methyl"/>
    <property type="match status" value="1"/>
</dbReference>
<keyword evidence="1" id="KW-0812">Transmembrane</keyword>
<keyword evidence="1" id="KW-0472">Membrane</keyword>
<keyword evidence="3" id="KW-1185">Reference proteome</keyword>
<name>A0A542Y1F9_9MICO</name>
<keyword evidence="1" id="KW-1133">Transmembrane helix</keyword>